<evidence type="ECO:0000313" key="13">
    <source>
        <dbReference type="EMBL" id="CAI9744305.1"/>
    </source>
</evidence>
<dbReference type="FunFam" id="3.40.50.300:FF:000137">
    <property type="entry name" value="Replication-associated recombination protein A"/>
    <property type="match status" value="1"/>
</dbReference>
<dbReference type="PROSITE" id="PS51908">
    <property type="entry name" value="ZF_UBZ4"/>
    <property type="match status" value="1"/>
</dbReference>
<keyword evidence="3" id="KW-0479">Metal-binding</keyword>
<keyword evidence="9 10" id="KW-0234">DNA repair</keyword>
<evidence type="ECO:0000256" key="2">
    <source>
        <dbReference type="ARBA" id="ARBA00022705"/>
    </source>
</evidence>
<dbReference type="FunFam" id="1.20.272.10:FF:000001">
    <property type="entry name" value="Putative AAA family ATPase"/>
    <property type="match status" value="1"/>
</dbReference>
<dbReference type="Gene3D" id="1.10.8.60">
    <property type="match status" value="1"/>
</dbReference>
<gene>
    <name evidence="13" type="ORF">OCTVUL_1B009724</name>
</gene>
<dbReference type="GO" id="GO:0008047">
    <property type="term" value="F:enzyme activator activity"/>
    <property type="evidence" value="ECO:0007669"/>
    <property type="project" value="TreeGrafter"/>
</dbReference>
<dbReference type="InterPro" id="IPR027417">
    <property type="entry name" value="P-loop_NTPase"/>
</dbReference>
<dbReference type="InterPro" id="IPR051314">
    <property type="entry name" value="AAA_ATPase_RarA/MGS1/WRNIP1"/>
</dbReference>
<reference evidence="13" key="1">
    <citation type="submission" date="2023-08" db="EMBL/GenBank/DDBJ databases">
        <authorList>
            <person name="Alioto T."/>
            <person name="Alioto T."/>
            <person name="Gomez Garrido J."/>
        </authorList>
    </citation>
    <scope>NUCLEOTIDE SEQUENCE</scope>
</reference>
<keyword evidence="5 10" id="KW-0227">DNA damage</keyword>
<keyword evidence="6 10" id="KW-0863">Zinc-finger</keyword>
<dbReference type="Gene3D" id="3.40.50.300">
    <property type="entry name" value="P-loop containing nucleotide triphosphate hydrolases"/>
    <property type="match status" value="1"/>
</dbReference>
<dbReference type="AlphaFoldDB" id="A0AA36FMD9"/>
<proteinExistence type="inferred from homology"/>
<evidence type="ECO:0000256" key="6">
    <source>
        <dbReference type="ARBA" id="ARBA00022771"/>
    </source>
</evidence>
<organism evidence="13 14">
    <name type="scientific">Octopus vulgaris</name>
    <name type="common">Common octopus</name>
    <dbReference type="NCBI Taxonomy" id="6645"/>
    <lineage>
        <taxon>Eukaryota</taxon>
        <taxon>Metazoa</taxon>
        <taxon>Spiralia</taxon>
        <taxon>Lophotrochozoa</taxon>
        <taxon>Mollusca</taxon>
        <taxon>Cephalopoda</taxon>
        <taxon>Coleoidea</taxon>
        <taxon>Octopodiformes</taxon>
        <taxon>Octopoda</taxon>
        <taxon>Incirrata</taxon>
        <taxon>Octopodidae</taxon>
        <taxon>Octopus</taxon>
    </lineage>
</organism>
<dbReference type="InterPro" id="IPR006642">
    <property type="entry name" value="Rad18_UBZ4"/>
</dbReference>
<keyword evidence="8" id="KW-0067">ATP-binding</keyword>
<evidence type="ECO:0000256" key="9">
    <source>
        <dbReference type="ARBA" id="ARBA00023204"/>
    </source>
</evidence>
<dbReference type="Gene3D" id="3.30.160.60">
    <property type="entry name" value="Classic Zinc Finger"/>
    <property type="match status" value="1"/>
</dbReference>
<keyword evidence="7" id="KW-0862">Zinc</keyword>
<evidence type="ECO:0000256" key="10">
    <source>
        <dbReference type="PROSITE-ProRule" id="PRU01256"/>
    </source>
</evidence>
<feature type="compositionally biased region" description="Polar residues" evidence="11">
    <location>
        <begin position="115"/>
        <end position="134"/>
    </location>
</feature>
<dbReference type="GO" id="GO:0003677">
    <property type="term" value="F:DNA binding"/>
    <property type="evidence" value="ECO:0007669"/>
    <property type="project" value="InterPro"/>
</dbReference>
<dbReference type="CDD" id="cd00009">
    <property type="entry name" value="AAA"/>
    <property type="match status" value="1"/>
</dbReference>
<feature type="domain" description="UBZ4-type" evidence="12">
    <location>
        <begin position="5"/>
        <end position="32"/>
    </location>
</feature>
<dbReference type="GO" id="GO:0005634">
    <property type="term" value="C:nucleus"/>
    <property type="evidence" value="ECO:0007669"/>
    <property type="project" value="TreeGrafter"/>
</dbReference>
<keyword evidence="4" id="KW-0547">Nucleotide-binding</keyword>
<feature type="compositionally biased region" description="Acidic residues" evidence="11">
    <location>
        <begin position="53"/>
        <end position="74"/>
    </location>
</feature>
<keyword evidence="2" id="KW-0235">DNA replication</keyword>
<dbReference type="PANTHER" id="PTHR13779:SF7">
    <property type="entry name" value="ATPASE WRNIP1"/>
    <property type="match status" value="1"/>
</dbReference>
<dbReference type="CDD" id="cd18139">
    <property type="entry name" value="HLD_clamp_RarA"/>
    <property type="match status" value="1"/>
</dbReference>
<evidence type="ECO:0000256" key="3">
    <source>
        <dbReference type="ARBA" id="ARBA00022723"/>
    </source>
</evidence>
<dbReference type="EMBL" id="OX597843">
    <property type="protein sequence ID" value="CAI9744305.1"/>
    <property type="molecule type" value="Genomic_DNA"/>
</dbReference>
<dbReference type="GO" id="GO:0008270">
    <property type="term" value="F:zinc ion binding"/>
    <property type="evidence" value="ECO:0007669"/>
    <property type="project" value="UniProtKB-KW"/>
</dbReference>
<name>A0AA36FMD9_OCTVU</name>
<feature type="region of interest" description="Disordered" evidence="11">
    <location>
        <begin position="35"/>
        <end position="188"/>
    </location>
</feature>
<evidence type="ECO:0000256" key="11">
    <source>
        <dbReference type="SAM" id="MobiDB-lite"/>
    </source>
</evidence>
<comment type="similarity">
    <text evidence="1">Belongs to the AAA ATPase family. RarA/MGS1/WRNIP1 subfamily.</text>
</comment>
<evidence type="ECO:0000259" key="12">
    <source>
        <dbReference type="PROSITE" id="PS51908"/>
    </source>
</evidence>
<dbReference type="InterPro" id="IPR008921">
    <property type="entry name" value="DNA_pol3_clamp-load_cplx_C"/>
</dbReference>
<dbReference type="InterPro" id="IPR032423">
    <property type="entry name" value="AAA_assoc_2"/>
</dbReference>
<dbReference type="Gene3D" id="1.20.272.10">
    <property type="match status" value="1"/>
</dbReference>
<dbReference type="Pfam" id="PF12002">
    <property type="entry name" value="MgsA_C"/>
    <property type="match status" value="1"/>
</dbReference>
<dbReference type="SUPFAM" id="SSF48019">
    <property type="entry name" value="post-AAA+ oligomerization domain-like"/>
    <property type="match status" value="1"/>
</dbReference>
<dbReference type="SUPFAM" id="SSF52540">
    <property type="entry name" value="P-loop containing nucleoside triphosphate hydrolases"/>
    <property type="match status" value="1"/>
</dbReference>
<dbReference type="Pfam" id="PF00004">
    <property type="entry name" value="AAA"/>
    <property type="match status" value="1"/>
</dbReference>
<dbReference type="SMART" id="SM00734">
    <property type="entry name" value="ZnF_Rad18"/>
    <property type="match status" value="1"/>
</dbReference>
<dbReference type="InterPro" id="IPR003593">
    <property type="entry name" value="AAA+_ATPase"/>
</dbReference>
<dbReference type="SMART" id="SM00382">
    <property type="entry name" value="AAA"/>
    <property type="match status" value="1"/>
</dbReference>
<dbReference type="GO" id="GO:0000731">
    <property type="term" value="P:DNA synthesis involved in DNA repair"/>
    <property type="evidence" value="ECO:0007669"/>
    <property type="project" value="TreeGrafter"/>
</dbReference>
<keyword evidence="14" id="KW-1185">Reference proteome</keyword>
<dbReference type="PANTHER" id="PTHR13779">
    <property type="entry name" value="WERNER HELICASE-INTERACTING PROTEIN 1 FAMILY MEMBER"/>
    <property type="match status" value="1"/>
</dbReference>
<evidence type="ECO:0000256" key="1">
    <source>
        <dbReference type="ARBA" id="ARBA00008959"/>
    </source>
</evidence>
<dbReference type="Proteomes" id="UP001162480">
    <property type="component" value="Chromosome 30"/>
</dbReference>
<dbReference type="Pfam" id="PF16193">
    <property type="entry name" value="AAA_assoc_2"/>
    <property type="match status" value="1"/>
</dbReference>
<evidence type="ECO:0000256" key="7">
    <source>
        <dbReference type="ARBA" id="ARBA00022833"/>
    </source>
</evidence>
<dbReference type="GO" id="GO:0005524">
    <property type="term" value="F:ATP binding"/>
    <property type="evidence" value="ECO:0007669"/>
    <property type="project" value="UniProtKB-KW"/>
</dbReference>
<feature type="compositionally biased region" description="Gly residues" evidence="11">
    <location>
        <begin position="75"/>
        <end position="88"/>
    </location>
</feature>
<dbReference type="InterPro" id="IPR003959">
    <property type="entry name" value="ATPase_AAA_core"/>
</dbReference>
<feature type="compositionally biased region" description="Polar residues" evidence="11">
    <location>
        <begin position="162"/>
        <end position="188"/>
    </location>
</feature>
<sequence>MAAQKVECPVCGKSFPIQAINVHVDGCLKLSEVDEGGTLMKRKHHEEDVRGSDDDDDDDDDDDFVGDDDDDDDVVGGGGRGGGDGGVGSKSWGSLIPYSKKSKLQESPKLIKKQAANTNSNTSPGSVFKNSRSKTFALFSEDSFDHKGSKGSNPGKDRSESARTVGSTGNEMPSLTQSTNISSKQQQPSESSLIAFNIPLAETLRPKTMENFVGQTKSLGEKSFIRKILLNYSLPPSIIFWGPPGSGKTTLAKLIGNQCKENHTAKLLMLSATNSGVNDVKQAAQNALTNQKMFKMKTILFIDEIHRFNKTQQDCLLPYVENGTFILLGATTENPSFHVNSALLSRCHVVVLEKLSVEEVSTILMNAVEYLKLKCFSDAIEIDKTAPGLYQISSCPGRPNIWINNKVIEEIAFLCDGDGRVALNCLQMAVQSQTQKKETDANEASPTIIDVDCVKESLERSCILYDKKGEEHYNCASALQKSIRGSDPDAALYWMARMLEGGEDPLFIARRLVRTASEDIGLADPLALTQAVAAFQATKFIGMPECDVILAQCAVYLARAPKSVEVYSAYLKAKRSIVEHRGPQPSVPLHLRNATTGLMKSLGYGKGYVPHAPGNPALSYLPSELSDKKFLE</sequence>
<dbReference type="GO" id="GO:0016887">
    <property type="term" value="F:ATP hydrolysis activity"/>
    <property type="evidence" value="ECO:0007669"/>
    <property type="project" value="InterPro"/>
</dbReference>
<dbReference type="Gene3D" id="1.10.3710.10">
    <property type="entry name" value="DNA polymerase III clamp loader subunits, C-terminal domain"/>
    <property type="match status" value="1"/>
</dbReference>
<dbReference type="GO" id="GO:0017116">
    <property type="term" value="F:single-stranded DNA helicase activity"/>
    <property type="evidence" value="ECO:0007669"/>
    <property type="project" value="TreeGrafter"/>
</dbReference>
<evidence type="ECO:0000313" key="14">
    <source>
        <dbReference type="Proteomes" id="UP001162480"/>
    </source>
</evidence>
<evidence type="ECO:0000256" key="4">
    <source>
        <dbReference type="ARBA" id="ARBA00022741"/>
    </source>
</evidence>
<protein>
    <submittedName>
        <fullName evidence="13">ATPase WRNIP1 isoform X1</fullName>
    </submittedName>
</protein>
<evidence type="ECO:0000256" key="8">
    <source>
        <dbReference type="ARBA" id="ARBA00022840"/>
    </source>
</evidence>
<dbReference type="GO" id="GO:0006261">
    <property type="term" value="P:DNA-templated DNA replication"/>
    <property type="evidence" value="ECO:0007669"/>
    <property type="project" value="TreeGrafter"/>
</dbReference>
<dbReference type="InterPro" id="IPR021886">
    <property type="entry name" value="MgsA_C"/>
</dbReference>
<evidence type="ECO:0000256" key="5">
    <source>
        <dbReference type="ARBA" id="ARBA00022763"/>
    </source>
</evidence>
<accession>A0AA36FMD9</accession>